<gene>
    <name evidence="1" type="ORF">TRM7557_02897</name>
</gene>
<accession>A0A0P1GXH0</accession>
<dbReference type="Proteomes" id="UP000052022">
    <property type="component" value="Unassembled WGS sequence"/>
</dbReference>
<proteinExistence type="predicted"/>
<reference evidence="1 2" key="1">
    <citation type="submission" date="2015-09" db="EMBL/GenBank/DDBJ databases">
        <authorList>
            <consortium name="Swine Surveillance"/>
        </authorList>
    </citation>
    <scope>NUCLEOTIDE SEQUENCE [LARGE SCALE GENOMIC DNA]</scope>
    <source>
        <strain evidence="1 2">CECT 7557</strain>
    </source>
</reference>
<evidence type="ECO:0008006" key="3">
    <source>
        <dbReference type="Google" id="ProtNLM"/>
    </source>
</evidence>
<keyword evidence="2" id="KW-1185">Reference proteome</keyword>
<evidence type="ECO:0000313" key="1">
    <source>
        <dbReference type="EMBL" id="CUH80440.1"/>
    </source>
</evidence>
<name>A0A0P1GXH0_9RHOB</name>
<protein>
    <recommendedName>
        <fullName evidence="3">Glycosyl transferase family 2</fullName>
    </recommendedName>
</protein>
<evidence type="ECO:0000313" key="2">
    <source>
        <dbReference type="Proteomes" id="UP000052022"/>
    </source>
</evidence>
<dbReference type="EMBL" id="CYSD01000039">
    <property type="protein sequence ID" value="CUH80440.1"/>
    <property type="molecule type" value="Genomic_DNA"/>
</dbReference>
<dbReference type="STRING" id="928856.SAMN04488049_104180"/>
<dbReference type="RefSeq" id="WP_058290920.1">
    <property type="nucleotide sequence ID" value="NZ_CYSD01000039.1"/>
</dbReference>
<sequence>MTRWGLVATIKAEAHEILGFAAHHLEAGAHRLFLYLDAPCPAAMVLLEAHPKIRVTLCDRAYWDRNHGYRPGKHQVRQALNATRAYQKQARDVDWLIHMDVDEFIAGPAPLAAVLAAQPTEQQALRIRPAEALAGSDTHFKRFLGNAPKTRDLIDQVYPEFGRYLRGGFLSHLQGKVLLRTGMGAVEVKIHNGFLDGEIPAADLEGWDLCHFHSPDWDRWLANFNYRLDRGSYREGLAAARPNTQPLHHVLSALYHSEGEAGLHRFFAEVCADSPALRQRLAAVNGICQHALNRAETRSRHFPQFGQSATNKA</sequence>
<dbReference type="AlphaFoldDB" id="A0A0P1GXH0"/>
<dbReference type="OrthoDB" id="7203640at2"/>
<organism evidence="1 2">
    <name type="scientific">Tritonibacter multivorans</name>
    <dbReference type="NCBI Taxonomy" id="928856"/>
    <lineage>
        <taxon>Bacteria</taxon>
        <taxon>Pseudomonadati</taxon>
        <taxon>Pseudomonadota</taxon>
        <taxon>Alphaproteobacteria</taxon>
        <taxon>Rhodobacterales</taxon>
        <taxon>Paracoccaceae</taxon>
        <taxon>Tritonibacter</taxon>
    </lineage>
</organism>
<dbReference type="Pfam" id="PF13704">
    <property type="entry name" value="Glyco_tranf_2_4"/>
    <property type="match status" value="1"/>
</dbReference>